<sequence length="80" mass="9287">MTVITKKDEKIAAAAAALGENFSPDEFVEKFKELHPKDWEKIERSFRKHERDTKPGKSHPMPEPSQYIKNALHVWAGKRK</sequence>
<reference evidence="2" key="1">
    <citation type="journal article" date="2015" name="Nature">
        <title>Complex archaea that bridge the gap between prokaryotes and eukaryotes.</title>
        <authorList>
            <person name="Spang A."/>
            <person name="Saw J.H."/>
            <person name="Jorgensen S.L."/>
            <person name="Zaremba-Niedzwiedzka K."/>
            <person name="Martijn J."/>
            <person name="Lind A.E."/>
            <person name="van Eijk R."/>
            <person name="Schleper C."/>
            <person name="Guy L."/>
            <person name="Ettema T.J."/>
        </authorList>
    </citation>
    <scope>NUCLEOTIDE SEQUENCE</scope>
</reference>
<accession>A0A0F9RM33</accession>
<protein>
    <submittedName>
        <fullName evidence="2">Uncharacterized protein</fullName>
    </submittedName>
</protein>
<feature type="compositionally biased region" description="Basic and acidic residues" evidence="1">
    <location>
        <begin position="44"/>
        <end position="55"/>
    </location>
</feature>
<evidence type="ECO:0000256" key="1">
    <source>
        <dbReference type="SAM" id="MobiDB-lite"/>
    </source>
</evidence>
<dbReference type="EMBL" id="LAZR01001093">
    <property type="protein sequence ID" value="KKN50837.1"/>
    <property type="molecule type" value="Genomic_DNA"/>
</dbReference>
<evidence type="ECO:0000313" key="2">
    <source>
        <dbReference type="EMBL" id="KKN50837.1"/>
    </source>
</evidence>
<dbReference type="AlphaFoldDB" id="A0A0F9RM33"/>
<name>A0A0F9RM33_9ZZZZ</name>
<proteinExistence type="predicted"/>
<organism evidence="2">
    <name type="scientific">marine sediment metagenome</name>
    <dbReference type="NCBI Taxonomy" id="412755"/>
    <lineage>
        <taxon>unclassified sequences</taxon>
        <taxon>metagenomes</taxon>
        <taxon>ecological metagenomes</taxon>
    </lineage>
</organism>
<comment type="caution">
    <text evidence="2">The sequence shown here is derived from an EMBL/GenBank/DDBJ whole genome shotgun (WGS) entry which is preliminary data.</text>
</comment>
<gene>
    <name evidence="2" type="ORF">LCGC14_0628730</name>
</gene>
<feature type="region of interest" description="Disordered" evidence="1">
    <location>
        <begin position="44"/>
        <end position="66"/>
    </location>
</feature>